<dbReference type="Gene3D" id="3.80.10.10">
    <property type="entry name" value="Ribonuclease Inhibitor"/>
    <property type="match status" value="1"/>
</dbReference>
<dbReference type="AlphaFoldDB" id="A0A7I8ITL0"/>
<dbReference type="PANTHER" id="PTHR31215">
    <property type="entry name" value="OS05G0510400 PROTEIN-RELATED"/>
    <property type="match status" value="1"/>
</dbReference>
<reference evidence="1 2" key="1">
    <citation type="submission" date="2019-12" db="EMBL/GenBank/DDBJ databases">
        <authorList>
            <person name="Scholz U."/>
            <person name="Mascher M."/>
            <person name="Fiebig A."/>
        </authorList>
    </citation>
    <scope>NUCLEOTIDE SEQUENCE</scope>
</reference>
<evidence type="ECO:0000313" key="1">
    <source>
        <dbReference type="EMBL" id="CAA2621233.1"/>
    </source>
</evidence>
<name>A0A7I8ITL0_SPIIN</name>
<dbReference type="InterPro" id="IPR032675">
    <property type="entry name" value="LRR_dom_sf"/>
</dbReference>
<organism evidence="1">
    <name type="scientific">Spirodela intermedia</name>
    <name type="common">Intermediate duckweed</name>
    <dbReference type="NCBI Taxonomy" id="51605"/>
    <lineage>
        <taxon>Eukaryota</taxon>
        <taxon>Viridiplantae</taxon>
        <taxon>Streptophyta</taxon>
        <taxon>Embryophyta</taxon>
        <taxon>Tracheophyta</taxon>
        <taxon>Spermatophyta</taxon>
        <taxon>Magnoliopsida</taxon>
        <taxon>Liliopsida</taxon>
        <taxon>Araceae</taxon>
        <taxon>Lemnoideae</taxon>
        <taxon>Spirodela</taxon>
    </lineage>
</organism>
<dbReference type="SUPFAM" id="SSF52047">
    <property type="entry name" value="RNI-like"/>
    <property type="match status" value="1"/>
</dbReference>
<evidence type="ECO:0000313" key="2">
    <source>
        <dbReference type="Proteomes" id="UP001189122"/>
    </source>
</evidence>
<sequence length="398" mass="44129">MDDLPSAIVVEILSRVNDSSDLARIICSHDRFARSRAPETRSLTFPFKSVVDNLVSLLRDRQLESLSLGVEEFFTDGNCEFDESDDLHLTATDFVSRWLPGIGRQLRLLSISDLWLQSCWRQSEVLALISDCCEHLLSLEVRKAWLSVEGLKPMPALASLTLEIIRLDDEDLEKINACFPSLEHLNLIGVGGLKQPKIHLPRLKTCRWTASHVPFSIAVHAPLLTDLSLVCVSPRVLSLRTPSLRRLHLKVKQVGLVEADRLLHLNSLTLDSSSGLQSLLRSLAAGDDADNEAEEAPLELEMLPSASLDLAAPSAIPKPVFVPARRRLRRLTLHLRELPISLAASIYSVLLACGHPQSIVILLHGNHPNEEEPSVDSFVSVCANDFPDIKWSWATGTL</sequence>
<accession>A0A7I8ITL0</accession>
<proteinExistence type="predicted"/>
<dbReference type="EMBL" id="CACRZD030000006">
    <property type="protein sequence ID" value="CAA6660948.1"/>
    <property type="molecule type" value="Genomic_DNA"/>
</dbReference>
<protein>
    <submittedName>
        <fullName evidence="1">Uncharacterized protein</fullName>
    </submittedName>
</protein>
<keyword evidence="2" id="KW-1185">Reference proteome</keyword>
<gene>
    <name evidence="1" type="ORF">SI7747_06007347</name>
</gene>
<dbReference type="InterPro" id="IPR044809">
    <property type="entry name" value="AUF1-like"/>
</dbReference>
<dbReference type="Proteomes" id="UP001189122">
    <property type="component" value="Unassembled WGS sequence"/>
</dbReference>
<dbReference type="EMBL" id="LR743593">
    <property type="protein sequence ID" value="CAA2621233.1"/>
    <property type="molecule type" value="Genomic_DNA"/>
</dbReference>